<feature type="region of interest" description="Disordered" evidence="1">
    <location>
        <begin position="19"/>
        <end position="84"/>
    </location>
</feature>
<feature type="signal peptide" evidence="2">
    <location>
        <begin position="1"/>
        <end position="21"/>
    </location>
</feature>
<name>A0A7C9NUY5_9BACT</name>
<dbReference type="Gene3D" id="3.90.1010.20">
    <property type="match status" value="1"/>
</dbReference>
<dbReference type="EMBL" id="QWKH01000058">
    <property type="protein sequence ID" value="NBI34952.1"/>
    <property type="molecule type" value="Genomic_DNA"/>
</dbReference>
<dbReference type="InterPro" id="IPR007329">
    <property type="entry name" value="FMN-bd"/>
</dbReference>
<sequence length="159" mass="15503">MRKRTALTACALALSVSPLLGGCASNTGSGSADAEKGGAPAESSQPAADAEGDEGAESQQEAQAKPKVDYKDGTYTGEGKGAHGTVSVTLTVADGVITVDEVMADAETEGIGGKEAAEDGTFKAQIEAAQGSNIDGVTGATLTSGGVSKAVDAALAQAK</sequence>
<evidence type="ECO:0000313" key="4">
    <source>
        <dbReference type="EMBL" id="NBI34952.1"/>
    </source>
</evidence>
<feature type="chain" id="PRO_5028941346" evidence="2">
    <location>
        <begin position="22"/>
        <end position="159"/>
    </location>
</feature>
<evidence type="ECO:0000256" key="1">
    <source>
        <dbReference type="SAM" id="MobiDB-lite"/>
    </source>
</evidence>
<accession>A0A7C9NUY5</accession>
<gene>
    <name evidence="4" type="ORF">D1639_07910</name>
</gene>
<dbReference type="Pfam" id="PF04205">
    <property type="entry name" value="FMN_bind"/>
    <property type="match status" value="1"/>
</dbReference>
<evidence type="ECO:0000256" key="2">
    <source>
        <dbReference type="SAM" id="SignalP"/>
    </source>
</evidence>
<dbReference type="AlphaFoldDB" id="A0A7C9NUY5"/>
<dbReference type="GO" id="GO:0010181">
    <property type="term" value="F:FMN binding"/>
    <property type="evidence" value="ECO:0007669"/>
    <property type="project" value="InterPro"/>
</dbReference>
<reference evidence="4" key="1">
    <citation type="submission" date="2018-08" db="EMBL/GenBank/DDBJ databases">
        <title>Murine metabolic-syndrome-specific gut microbial biobank.</title>
        <authorList>
            <person name="Liu C."/>
        </authorList>
    </citation>
    <scope>NUCLEOTIDE SEQUENCE [LARGE SCALE GENOMIC DNA]</scope>
    <source>
        <strain evidence="4">Z82</strain>
    </source>
</reference>
<comment type="caution">
    <text evidence="4">The sequence shown here is derived from an EMBL/GenBank/DDBJ whole genome shotgun (WGS) entry which is preliminary data.</text>
</comment>
<organism evidence="4">
    <name type="scientific">Muribaculaceae bacterium Z82</name>
    <dbReference type="NCBI Taxonomy" id="2304548"/>
    <lineage>
        <taxon>Bacteria</taxon>
        <taxon>Pseudomonadati</taxon>
        <taxon>Bacteroidota</taxon>
        <taxon>Bacteroidia</taxon>
        <taxon>Bacteroidales</taxon>
        <taxon>Muribaculaceae</taxon>
    </lineage>
</organism>
<feature type="domain" description="FMN-binding" evidence="3">
    <location>
        <begin position="81"/>
        <end position="158"/>
    </location>
</feature>
<dbReference type="SMART" id="SM00900">
    <property type="entry name" value="FMN_bind"/>
    <property type="match status" value="1"/>
</dbReference>
<protein>
    <submittedName>
        <fullName evidence="4">FMN-binding protein</fullName>
    </submittedName>
</protein>
<evidence type="ECO:0000259" key="3">
    <source>
        <dbReference type="SMART" id="SM00900"/>
    </source>
</evidence>
<keyword evidence="2" id="KW-0732">Signal</keyword>
<proteinExistence type="predicted"/>
<dbReference type="PROSITE" id="PS51257">
    <property type="entry name" value="PROKAR_LIPOPROTEIN"/>
    <property type="match status" value="1"/>
</dbReference>
<dbReference type="GO" id="GO:0016020">
    <property type="term" value="C:membrane"/>
    <property type="evidence" value="ECO:0007669"/>
    <property type="project" value="InterPro"/>
</dbReference>